<evidence type="ECO:0000313" key="3">
    <source>
        <dbReference type="EMBL" id="CAA7022061.1"/>
    </source>
</evidence>
<feature type="domain" description="DC1" evidence="2">
    <location>
        <begin position="393"/>
        <end position="439"/>
    </location>
</feature>
<keyword evidence="4" id="KW-1185">Reference proteome</keyword>
<dbReference type="Pfam" id="PF03107">
    <property type="entry name" value="C1_2"/>
    <property type="match status" value="7"/>
</dbReference>
<dbReference type="AlphaFoldDB" id="A0A6D2I0T9"/>
<organism evidence="3 4">
    <name type="scientific">Microthlaspi erraticum</name>
    <dbReference type="NCBI Taxonomy" id="1685480"/>
    <lineage>
        <taxon>Eukaryota</taxon>
        <taxon>Viridiplantae</taxon>
        <taxon>Streptophyta</taxon>
        <taxon>Embryophyta</taxon>
        <taxon>Tracheophyta</taxon>
        <taxon>Spermatophyta</taxon>
        <taxon>Magnoliopsida</taxon>
        <taxon>eudicotyledons</taxon>
        <taxon>Gunneridae</taxon>
        <taxon>Pentapetalae</taxon>
        <taxon>rosids</taxon>
        <taxon>malvids</taxon>
        <taxon>Brassicales</taxon>
        <taxon>Brassicaceae</taxon>
        <taxon>Coluteocarpeae</taxon>
        <taxon>Microthlaspi</taxon>
    </lineage>
</organism>
<gene>
    <name evidence="3" type="ORF">MERR_LOCUS9296</name>
</gene>
<comment type="caution">
    <text evidence="3">The sequence shown here is derived from an EMBL/GenBank/DDBJ whole genome shotgun (WGS) entry which is preliminary data.</text>
</comment>
<dbReference type="EMBL" id="CACVBM020000666">
    <property type="protein sequence ID" value="CAA7022061.1"/>
    <property type="molecule type" value="Genomic_DNA"/>
</dbReference>
<reference evidence="3" key="1">
    <citation type="submission" date="2020-01" db="EMBL/GenBank/DDBJ databases">
        <authorList>
            <person name="Mishra B."/>
        </authorList>
    </citation>
    <scope>NUCLEOTIDE SEQUENCE [LARGE SCALE GENOMIC DNA]</scope>
</reference>
<dbReference type="InterPro" id="IPR013083">
    <property type="entry name" value="Znf_RING/FYVE/PHD"/>
</dbReference>
<dbReference type="SUPFAM" id="SSF57889">
    <property type="entry name" value="Cysteine-rich domain"/>
    <property type="match status" value="4"/>
</dbReference>
<dbReference type="InterPro" id="IPR004146">
    <property type="entry name" value="DC1"/>
</dbReference>
<proteinExistence type="predicted"/>
<feature type="domain" description="DC1" evidence="2">
    <location>
        <begin position="452"/>
        <end position="496"/>
    </location>
</feature>
<feature type="domain" description="DC1" evidence="2">
    <location>
        <begin position="650"/>
        <end position="703"/>
    </location>
</feature>
<evidence type="ECO:0000259" key="2">
    <source>
        <dbReference type="Pfam" id="PF03107"/>
    </source>
</evidence>
<dbReference type="Proteomes" id="UP000467841">
    <property type="component" value="Unassembled WGS sequence"/>
</dbReference>
<dbReference type="PANTHER" id="PTHR32410:SF153">
    <property type="entry name" value="CHP-RICH ZINC FINGER PROTEIN-LIKE-RELATED"/>
    <property type="match status" value="1"/>
</dbReference>
<evidence type="ECO:0000313" key="4">
    <source>
        <dbReference type="Proteomes" id="UP000467841"/>
    </source>
</evidence>
<feature type="domain" description="DC1" evidence="2">
    <location>
        <begin position="768"/>
        <end position="817"/>
    </location>
</feature>
<dbReference type="InterPro" id="IPR046349">
    <property type="entry name" value="C1-like_sf"/>
</dbReference>
<feature type="domain" description="DC1" evidence="2">
    <location>
        <begin position="506"/>
        <end position="554"/>
    </location>
</feature>
<name>A0A6D2I0T9_9BRAS</name>
<dbReference type="PANTHER" id="PTHR32410">
    <property type="entry name" value="CYSTEINE/HISTIDINE-RICH C1 DOMAIN FAMILY PROTEIN"/>
    <property type="match status" value="1"/>
</dbReference>
<dbReference type="OrthoDB" id="1884766at2759"/>
<accession>A0A6D2I0T9</accession>
<dbReference type="InterPro" id="IPR053192">
    <property type="entry name" value="Vacuole_Formation_Reg"/>
</dbReference>
<evidence type="ECO:0000256" key="1">
    <source>
        <dbReference type="ARBA" id="ARBA00022737"/>
    </source>
</evidence>
<feature type="domain" description="DC1" evidence="2">
    <location>
        <begin position="712"/>
        <end position="759"/>
    </location>
</feature>
<dbReference type="Gene3D" id="3.30.40.10">
    <property type="entry name" value="Zinc/RING finger domain, C3HC4 (zinc finger)"/>
    <property type="match status" value="1"/>
</dbReference>
<protein>
    <recommendedName>
        <fullName evidence="2">DC1 domain-containing protein</fullName>
    </recommendedName>
</protein>
<keyword evidence="1" id="KW-0677">Repeat</keyword>
<sequence>MDSDPESELLLLITEITAIGRSADPDSKLGAVRLRPQLVKRVWGSREVEYPEVEAVGPQREKRLFTSMDPDLESELASLMTRIISLVNSMDLDSLPKPETEIISLIKKTISLFGSVSASEPESELVSLVTQMISLGSDSDSKSELMVIMDLADAIFSLTPEPEMISLINQIISLVSSKKLSLELKLKSVVTQINSYLSSGDSVWQPKPESNLVSLIKQIAPLVNSMGLDQTKPKSELISLTSQIITRFNSIAESKPESELVSLVSQITPLVSSSDSETQLLSIIYQLLYLKMDTKLLSLTNQISSLVRSMNSERKQMISLCPQAQVKYEDSKFHVTGKVPRQGSNARWRCPPSRKYFPRIPTENYTAYFRCKDCNGEDHEEYVKAPVEVKHSLHRKHSLQLVWYESPFGRTRECYCCDEDLLRVFYYCSACDYAMNVACLEKQPPWYVDHPKWHEHTLVLFPRPAFLTCDVCALADSSSPIYMCPSCDFVIHLRCINLPRVIRISRHRHRISFTPSFDKGDWFCCVCRKKINNDCGGYSCINNACLYTTHSRCATQSNVWDGIELEGEPEDIEEEEMKTFVRISSDVIQHFSHPQHHLRLDENTDRDYDENKHCQACIMPIYFGNFYFCMQCDFFLHETCANLSRRIHHPIHPHLLTLVSDQYDGVMDHSKNLCSACNRMCKTGFFYGCGKEGCLFKLHVQCATTSEPLVHKSHKHPLFLTSKPGERRRVCGVCKSLKQSDEETFNCIECDFALCFGCATLPENVRYKHDKHMLTLSYGNERSTVMYWCEVCELKVDPTKRFYTCDDYCCVTLHIECLLGQHVYMKPGLTLIDYLDLDIDVLPNHVPALLTGTFLVVLSPQNKIKRPTYLNKAHQN</sequence>
<feature type="domain" description="DC1" evidence="2">
    <location>
        <begin position="591"/>
        <end position="641"/>
    </location>
</feature>